<dbReference type="InParanoid" id="M1DFV1"/>
<evidence type="ECO:0000256" key="1">
    <source>
        <dbReference type="SAM" id="MobiDB-lite"/>
    </source>
</evidence>
<protein>
    <submittedName>
        <fullName evidence="2">Uncharacterized protein</fullName>
    </submittedName>
</protein>
<name>M1DFV1_SOLTU</name>
<dbReference type="EnsemblPlants" id="PGSC0003DMT400088383">
    <property type="protein sequence ID" value="PGSC0003DMT400088383"/>
    <property type="gene ID" value="PGSC0003DMG400037954"/>
</dbReference>
<organism evidence="2 3">
    <name type="scientific">Solanum tuberosum</name>
    <name type="common">Potato</name>
    <dbReference type="NCBI Taxonomy" id="4113"/>
    <lineage>
        <taxon>Eukaryota</taxon>
        <taxon>Viridiplantae</taxon>
        <taxon>Streptophyta</taxon>
        <taxon>Embryophyta</taxon>
        <taxon>Tracheophyta</taxon>
        <taxon>Spermatophyta</taxon>
        <taxon>Magnoliopsida</taxon>
        <taxon>eudicotyledons</taxon>
        <taxon>Gunneridae</taxon>
        <taxon>Pentapetalae</taxon>
        <taxon>asterids</taxon>
        <taxon>lamiids</taxon>
        <taxon>Solanales</taxon>
        <taxon>Solanaceae</taxon>
        <taxon>Solanoideae</taxon>
        <taxon>Solaneae</taxon>
        <taxon>Solanum</taxon>
    </lineage>
</organism>
<evidence type="ECO:0000313" key="3">
    <source>
        <dbReference type="Proteomes" id="UP000011115"/>
    </source>
</evidence>
<dbReference type="HOGENOM" id="CLU_120218_0_0_1"/>
<accession>M1DFV1</accession>
<evidence type="ECO:0000313" key="2">
    <source>
        <dbReference type="EnsemblPlants" id="PGSC0003DMT400088383"/>
    </source>
</evidence>
<feature type="compositionally biased region" description="Polar residues" evidence="1">
    <location>
        <begin position="11"/>
        <end position="25"/>
    </location>
</feature>
<reference evidence="2" key="2">
    <citation type="submission" date="2015-06" db="UniProtKB">
        <authorList>
            <consortium name="EnsemblPlants"/>
        </authorList>
    </citation>
    <scope>IDENTIFICATION</scope>
    <source>
        <strain evidence="2">DM1-3 516 R44</strain>
    </source>
</reference>
<dbReference type="Proteomes" id="UP000011115">
    <property type="component" value="Unassembled WGS sequence"/>
</dbReference>
<feature type="compositionally biased region" description="Basic and acidic residues" evidence="1">
    <location>
        <begin position="1"/>
        <end position="10"/>
    </location>
</feature>
<dbReference type="PaxDb" id="4113-PGSC0003DMT400088383"/>
<feature type="region of interest" description="Disordered" evidence="1">
    <location>
        <begin position="1"/>
        <end position="47"/>
    </location>
</feature>
<feature type="compositionally biased region" description="Polar residues" evidence="1">
    <location>
        <begin position="32"/>
        <end position="47"/>
    </location>
</feature>
<reference evidence="3" key="1">
    <citation type="journal article" date="2011" name="Nature">
        <title>Genome sequence and analysis of the tuber crop potato.</title>
        <authorList>
            <consortium name="The Potato Genome Sequencing Consortium"/>
        </authorList>
    </citation>
    <scope>NUCLEOTIDE SEQUENCE [LARGE SCALE GENOMIC DNA]</scope>
    <source>
        <strain evidence="3">cv. DM1-3 516 R44</strain>
    </source>
</reference>
<dbReference type="AlphaFoldDB" id="M1DFV1"/>
<sequence>MRAEMDKTRDLTNQAIIANSPTPNNERPPLSFPTSNPTSLKFPTNSSTPTISKPLIIDLTIPNPYHDSSSHQKLHIPQNPNINNLQNFPPVQQIPTQIVQSPPITQPIPLKTACYLSPESYPSSTTHFELDHYEMKEKEWKEYANDDSLGEGIGDLLENRDVMLKEMIKTSSILDIEPMEQVLNWTSTVLLIPRSS</sequence>
<proteinExistence type="predicted"/>
<keyword evidence="3" id="KW-1185">Reference proteome</keyword>
<dbReference type="Gramene" id="PGSC0003DMT400088383">
    <property type="protein sequence ID" value="PGSC0003DMT400088383"/>
    <property type="gene ID" value="PGSC0003DMG400037954"/>
</dbReference>